<evidence type="ECO:0000313" key="2">
    <source>
        <dbReference type="Proteomes" id="UP000218288"/>
    </source>
</evidence>
<accession>A0A160PFH8</accession>
<reference evidence="1 2" key="1">
    <citation type="journal article" date="2016" name="Genome Announc.">
        <title>Complete Genome Sequence of Methylobacterium populi P-1M, Isolated from Pink-Pigmented Household Biofilm.</title>
        <authorList>
            <person name="Morohoshi T."/>
            <person name="Ikeda T."/>
        </authorList>
    </citation>
    <scope>NUCLEOTIDE SEQUENCE [LARGE SCALE GENOMIC DNA]</scope>
    <source>
        <strain evidence="1 2">P-1M</strain>
    </source>
</reference>
<dbReference type="Proteomes" id="UP000218288">
    <property type="component" value="Chromosome"/>
</dbReference>
<protein>
    <submittedName>
        <fullName evidence="1">Putative lipoprotein</fullName>
    </submittedName>
</protein>
<keyword evidence="1" id="KW-0449">Lipoprotein</keyword>
<dbReference type="EMBL" id="AP014809">
    <property type="protein sequence ID" value="BAU90973.1"/>
    <property type="molecule type" value="Genomic_DNA"/>
</dbReference>
<organism evidence="1 2">
    <name type="scientific">Methylorubrum populi</name>
    <dbReference type="NCBI Taxonomy" id="223967"/>
    <lineage>
        <taxon>Bacteria</taxon>
        <taxon>Pseudomonadati</taxon>
        <taxon>Pseudomonadota</taxon>
        <taxon>Alphaproteobacteria</taxon>
        <taxon>Hyphomicrobiales</taxon>
        <taxon>Methylobacteriaceae</taxon>
        <taxon>Methylorubrum</taxon>
    </lineage>
</organism>
<gene>
    <name evidence="1" type="ORF">MPPM_2368</name>
</gene>
<proteinExistence type="predicted"/>
<dbReference type="AlphaFoldDB" id="A0A160PFH8"/>
<evidence type="ECO:0000313" key="1">
    <source>
        <dbReference type="EMBL" id="BAU90973.1"/>
    </source>
</evidence>
<sequence length="125" mass="13769">MVLRPLWQAFDAARSFMKERKRKKSSISTYKDWRKALTALSLAPCGGGRTGKGDRRSIAAEVRVGQREGIGRVGAETLRVRRPRRPVLAGHNGKADPDDGAIGIGFERLREICPSSRDVAQRPSA</sequence>
<name>A0A160PFH8_9HYPH</name>